<comment type="similarity">
    <text evidence="7">Belongs to the binding-protein-dependent transport system permease family.</text>
</comment>
<feature type="transmembrane region" description="Helical" evidence="7">
    <location>
        <begin position="111"/>
        <end position="130"/>
    </location>
</feature>
<evidence type="ECO:0000256" key="5">
    <source>
        <dbReference type="ARBA" id="ARBA00022989"/>
    </source>
</evidence>
<keyword evidence="2 7" id="KW-0813">Transport</keyword>
<evidence type="ECO:0000256" key="6">
    <source>
        <dbReference type="ARBA" id="ARBA00023136"/>
    </source>
</evidence>
<dbReference type="EMBL" id="JAEEGA010000008">
    <property type="protein sequence ID" value="MBP1041904.1"/>
    <property type="molecule type" value="Genomic_DNA"/>
</dbReference>
<comment type="subcellular location">
    <subcellularLocation>
        <location evidence="1 7">Cell membrane</location>
        <topology evidence="1 7">Multi-pass membrane protein</topology>
    </subcellularLocation>
</comment>
<reference evidence="9" key="1">
    <citation type="submission" date="2020-12" db="EMBL/GenBank/DDBJ databases">
        <title>Vagococcus allomyrinae sp. nov. and Enterococcus lavae sp. nov., isolated from the larvae of Allomyrina dichotoma.</title>
        <authorList>
            <person name="Lee S.D."/>
        </authorList>
    </citation>
    <scope>NUCLEOTIDE SEQUENCE</scope>
    <source>
        <strain evidence="9">BWB3-3</strain>
    </source>
</reference>
<feature type="transmembrane region" description="Helical" evidence="7">
    <location>
        <begin position="184"/>
        <end position="209"/>
    </location>
</feature>
<evidence type="ECO:0000256" key="3">
    <source>
        <dbReference type="ARBA" id="ARBA00022475"/>
    </source>
</evidence>
<sequence>MKKVSKSFRVFEVFNYLFLTLVALICILPFVHVLAISLSSDAAANSGAVTFFPKELSFEAYKYLAAKSEFLQSLLVSVKRVILGSIIGVGTTILCAYPLSKENNDFKARKYYVWIFIFAMLFNGGLIPTYLVVKQVGFIDTIWALVIPGAVATGNIILMLNFFRGIPKALEEAALIDGASHWTILFKVYLPLSTASIATITLFTMVGHWNDWFAPLLYMNDTANYPLATYLQNMIQASSLIKDATDPELIKQLSAIGNKTMQSAQIFLGALPILCVYPFLQKYFAKGITVGSVKG</sequence>
<organism evidence="9 10">
    <name type="scientific">Vagococcus allomyrinae</name>
    <dbReference type="NCBI Taxonomy" id="2794353"/>
    <lineage>
        <taxon>Bacteria</taxon>
        <taxon>Bacillati</taxon>
        <taxon>Bacillota</taxon>
        <taxon>Bacilli</taxon>
        <taxon>Lactobacillales</taxon>
        <taxon>Enterococcaceae</taxon>
        <taxon>Vagococcus</taxon>
    </lineage>
</organism>
<dbReference type="AlphaFoldDB" id="A0A940PBG7"/>
<feature type="transmembrane region" description="Helical" evidence="7">
    <location>
        <begin position="81"/>
        <end position="99"/>
    </location>
</feature>
<evidence type="ECO:0000259" key="8">
    <source>
        <dbReference type="PROSITE" id="PS50928"/>
    </source>
</evidence>
<keyword evidence="6 7" id="KW-0472">Membrane</keyword>
<dbReference type="PANTHER" id="PTHR43744:SF9">
    <property type="entry name" value="POLYGALACTURONAN_RHAMNOGALACTURONAN TRANSPORT SYSTEM PERMEASE PROTEIN YTCP"/>
    <property type="match status" value="1"/>
</dbReference>
<keyword evidence="3" id="KW-1003">Cell membrane</keyword>
<feature type="transmembrane region" description="Helical" evidence="7">
    <location>
        <begin position="142"/>
        <end position="163"/>
    </location>
</feature>
<keyword evidence="5 7" id="KW-1133">Transmembrane helix</keyword>
<dbReference type="CDD" id="cd06261">
    <property type="entry name" value="TM_PBP2"/>
    <property type="match status" value="1"/>
</dbReference>
<feature type="transmembrane region" description="Helical" evidence="7">
    <location>
        <begin position="263"/>
        <end position="280"/>
    </location>
</feature>
<dbReference type="RefSeq" id="WP_209528586.1">
    <property type="nucleotide sequence ID" value="NZ_JAEEGA010000008.1"/>
</dbReference>
<dbReference type="PROSITE" id="PS50928">
    <property type="entry name" value="ABC_TM1"/>
    <property type="match status" value="1"/>
</dbReference>
<proteinExistence type="inferred from homology"/>
<dbReference type="InterPro" id="IPR035906">
    <property type="entry name" value="MetI-like_sf"/>
</dbReference>
<protein>
    <submittedName>
        <fullName evidence="9">Carbohydrate ABC transporter permease</fullName>
    </submittedName>
</protein>
<keyword evidence="10" id="KW-1185">Reference proteome</keyword>
<dbReference type="Gene3D" id="1.10.3720.10">
    <property type="entry name" value="MetI-like"/>
    <property type="match status" value="1"/>
</dbReference>
<evidence type="ECO:0000256" key="4">
    <source>
        <dbReference type="ARBA" id="ARBA00022692"/>
    </source>
</evidence>
<feature type="domain" description="ABC transmembrane type-1" evidence="8">
    <location>
        <begin position="70"/>
        <end position="277"/>
    </location>
</feature>
<evidence type="ECO:0000313" key="10">
    <source>
        <dbReference type="Proteomes" id="UP000674938"/>
    </source>
</evidence>
<comment type="caution">
    <text evidence="9">The sequence shown here is derived from an EMBL/GenBank/DDBJ whole genome shotgun (WGS) entry which is preliminary data.</text>
</comment>
<dbReference type="InterPro" id="IPR000515">
    <property type="entry name" value="MetI-like"/>
</dbReference>
<gene>
    <name evidence="9" type="ORF">I6N95_12865</name>
</gene>
<accession>A0A940PBG7</accession>
<dbReference type="GO" id="GO:0005886">
    <property type="term" value="C:plasma membrane"/>
    <property type="evidence" value="ECO:0007669"/>
    <property type="project" value="UniProtKB-SubCell"/>
</dbReference>
<evidence type="ECO:0000313" key="9">
    <source>
        <dbReference type="EMBL" id="MBP1041904.1"/>
    </source>
</evidence>
<dbReference type="PANTHER" id="PTHR43744">
    <property type="entry name" value="ABC TRANSPORTER PERMEASE PROTEIN MG189-RELATED-RELATED"/>
    <property type="match status" value="1"/>
</dbReference>
<dbReference type="Pfam" id="PF00528">
    <property type="entry name" value="BPD_transp_1"/>
    <property type="match status" value="1"/>
</dbReference>
<evidence type="ECO:0000256" key="2">
    <source>
        <dbReference type="ARBA" id="ARBA00022448"/>
    </source>
</evidence>
<dbReference type="SUPFAM" id="SSF161098">
    <property type="entry name" value="MetI-like"/>
    <property type="match status" value="1"/>
</dbReference>
<evidence type="ECO:0000256" key="7">
    <source>
        <dbReference type="RuleBase" id="RU363032"/>
    </source>
</evidence>
<evidence type="ECO:0000256" key="1">
    <source>
        <dbReference type="ARBA" id="ARBA00004651"/>
    </source>
</evidence>
<name>A0A940PBG7_9ENTE</name>
<keyword evidence="4 7" id="KW-0812">Transmembrane</keyword>
<dbReference type="GO" id="GO:0055085">
    <property type="term" value="P:transmembrane transport"/>
    <property type="evidence" value="ECO:0007669"/>
    <property type="project" value="InterPro"/>
</dbReference>
<dbReference type="Proteomes" id="UP000674938">
    <property type="component" value="Unassembled WGS sequence"/>
</dbReference>